<evidence type="ECO:0008006" key="4">
    <source>
        <dbReference type="Google" id="ProtNLM"/>
    </source>
</evidence>
<keyword evidence="1" id="KW-1133">Transmembrane helix</keyword>
<feature type="transmembrane region" description="Helical" evidence="1">
    <location>
        <begin position="85"/>
        <end position="101"/>
    </location>
</feature>
<gene>
    <name evidence="2" type="ORF">NQ032_05285</name>
</gene>
<proteinExistence type="predicted"/>
<dbReference type="RefSeq" id="WP_048542398.1">
    <property type="nucleotide sequence ID" value="NZ_CP064868.1"/>
</dbReference>
<dbReference type="AlphaFoldDB" id="A0AAW5LIA3"/>
<dbReference type="GeneID" id="48593189"/>
<keyword evidence="1" id="KW-0812">Transmembrane</keyword>
<reference evidence="2" key="1">
    <citation type="submission" date="2022-07" db="EMBL/GenBank/DDBJ databases">
        <title>Bacterial species isolated from the porcine tonsil microbiota.</title>
        <authorList>
            <person name="Oliveira I.M.F."/>
        </authorList>
    </citation>
    <scope>NUCLEOTIDE SEQUENCE</scope>
    <source>
        <strain evidence="2">8QC2O2</strain>
    </source>
</reference>
<dbReference type="Proteomes" id="UP001204068">
    <property type="component" value="Unassembled WGS sequence"/>
</dbReference>
<feature type="transmembrane region" description="Helical" evidence="1">
    <location>
        <begin position="7"/>
        <end position="23"/>
    </location>
</feature>
<protein>
    <recommendedName>
        <fullName evidence="4">DUF5673 domain-containing protein</fullName>
    </recommendedName>
</protein>
<organism evidence="2 3">
    <name type="scientific">Mammaliicoccus sciuri</name>
    <name type="common">Staphylococcus sciuri</name>
    <dbReference type="NCBI Taxonomy" id="1296"/>
    <lineage>
        <taxon>Bacteria</taxon>
        <taxon>Bacillati</taxon>
        <taxon>Bacillota</taxon>
        <taxon>Bacilli</taxon>
        <taxon>Bacillales</taxon>
        <taxon>Staphylococcaceae</taxon>
        <taxon>Mammaliicoccus</taxon>
    </lineage>
</organism>
<dbReference type="EMBL" id="JANILD010000002">
    <property type="protein sequence ID" value="MCQ9303034.1"/>
    <property type="molecule type" value="Genomic_DNA"/>
</dbReference>
<keyword evidence="1" id="KW-0472">Membrane</keyword>
<comment type="caution">
    <text evidence="2">The sequence shown here is derived from an EMBL/GenBank/DDBJ whole genome shotgun (WGS) entry which is preliminary data.</text>
</comment>
<evidence type="ECO:0000256" key="1">
    <source>
        <dbReference type="SAM" id="Phobius"/>
    </source>
</evidence>
<evidence type="ECO:0000313" key="3">
    <source>
        <dbReference type="Proteomes" id="UP001204068"/>
    </source>
</evidence>
<feature type="transmembrane region" description="Helical" evidence="1">
    <location>
        <begin position="43"/>
        <end position="64"/>
    </location>
</feature>
<feature type="transmembrane region" description="Helical" evidence="1">
    <location>
        <begin position="107"/>
        <end position="129"/>
    </location>
</feature>
<sequence length="185" mass="21685">MGILYKISLFISSFAPLYVMLIIQEIDSAFKYNSLSKLPLSIYIYWFILITLIIISVISIYIIFKDKGNKTIEIDTNLEKQGDNIISYIMTYLVPLLSIDPNDYVNLLQNAFLFTIIGTIYIQQNLLFLNPIFSLLNYKFYKDSNNEILLSKYSIEELKSLKCEGKKVFARKIDEKFWIIKNVRK</sequence>
<accession>A0AAW5LIA3</accession>
<name>A0AAW5LIA3_MAMSC</name>
<evidence type="ECO:0000313" key="2">
    <source>
        <dbReference type="EMBL" id="MCQ9303034.1"/>
    </source>
</evidence>